<evidence type="ECO:0000256" key="9">
    <source>
        <dbReference type="ARBA" id="ARBA00022640"/>
    </source>
</evidence>
<reference evidence="25" key="2">
    <citation type="submission" date="2018-05" db="EMBL/GenBank/DDBJ databases">
        <title>OmerRS3 (Oryza meridionalis Reference Sequence Version 3).</title>
        <authorList>
            <person name="Zhang J."/>
            <person name="Kudrna D."/>
            <person name="Lee S."/>
            <person name="Talag J."/>
            <person name="Welchert J."/>
            <person name="Wing R.A."/>
        </authorList>
    </citation>
    <scope>NUCLEOTIDE SEQUENCE [LARGE SCALE GENOMIC DNA]</scope>
    <source>
        <strain evidence="25">cv. OR44</strain>
    </source>
</reference>
<comment type="similarity">
    <text evidence="3">Belongs to the RuBisCO large chain family. Type I subfamily.</text>
</comment>
<keyword evidence="12" id="KW-0007">Acetylation</keyword>
<keyword evidence="16" id="KW-0601">Photorespiration</keyword>
<organism evidence="25">
    <name type="scientific">Oryza meridionalis</name>
    <dbReference type="NCBI Taxonomy" id="40149"/>
    <lineage>
        <taxon>Eukaryota</taxon>
        <taxon>Viridiplantae</taxon>
        <taxon>Streptophyta</taxon>
        <taxon>Embryophyta</taxon>
        <taxon>Tracheophyta</taxon>
        <taxon>Spermatophyta</taxon>
        <taxon>Magnoliopsida</taxon>
        <taxon>Liliopsida</taxon>
        <taxon>Poales</taxon>
        <taxon>Poaceae</taxon>
        <taxon>BOP clade</taxon>
        <taxon>Oryzoideae</taxon>
        <taxon>Oryzeae</taxon>
        <taxon>Oryzinae</taxon>
        <taxon>Oryza</taxon>
    </lineage>
</organism>
<dbReference type="SFLD" id="SFLDS00014">
    <property type="entry name" value="RuBisCO"/>
    <property type="match status" value="1"/>
</dbReference>
<keyword evidence="6" id="KW-0150">Chloroplast</keyword>
<protein>
    <recommendedName>
        <fullName evidence="5">Ribulose bisphosphate carboxylase large chain</fullName>
        <ecNumber evidence="4">4.1.1.39</ecNumber>
    </recommendedName>
</protein>
<keyword evidence="26" id="KW-1185">Reference proteome</keyword>
<dbReference type="InterPro" id="IPR017443">
    <property type="entry name" value="RuBisCO_lsu_fd_N"/>
</dbReference>
<keyword evidence="9" id="KW-0934">Plastid</keyword>
<evidence type="ECO:0000256" key="19">
    <source>
        <dbReference type="ARBA" id="ARBA00025664"/>
    </source>
</evidence>
<accession>A0A0E0EN71</accession>
<proteinExistence type="inferred from homology"/>
<dbReference type="PANTHER" id="PTHR42704">
    <property type="entry name" value="RIBULOSE BISPHOSPHATE CARBOXYLASE"/>
    <property type="match status" value="1"/>
</dbReference>
<dbReference type="InterPro" id="IPR036376">
    <property type="entry name" value="RuBisCO_lsu_C_sf"/>
</dbReference>
<keyword evidence="18" id="KW-0120">Carbon dioxide fixation</keyword>
<dbReference type="Gramene" id="OMERI08G16410.1">
    <property type="protein sequence ID" value="OMERI08G16410.1"/>
    <property type="gene ID" value="OMERI08G16410"/>
</dbReference>
<dbReference type="PANTHER" id="PTHR42704:SF20">
    <property type="entry name" value="RIBULOSE BISPHOSPHATE CARBOXYLASE LARGE CHAIN"/>
    <property type="match status" value="1"/>
</dbReference>
<evidence type="ECO:0000256" key="10">
    <source>
        <dbReference type="ARBA" id="ARBA00022723"/>
    </source>
</evidence>
<evidence type="ECO:0000256" key="13">
    <source>
        <dbReference type="ARBA" id="ARBA00023002"/>
    </source>
</evidence>
<dbReference type="FunFam" id="3.20.20.110:FF:000003">
    <property type="entry name" value="Ribulose bisphosphate carboxylase large chain"/>
    <property type="match status" value="1"/>
</dbReference>
<dbReference type="EC" id="4.1.1.39" evidence="4"/>
<dbReference type="FunFam" id="3.30.70.150:FF:000001">
    <property type="entry name" value="Ribulose bisphosphate carboxylase large chain"/>
    <property type="match status" value="1"/>
</dbReference>
<evidence type="ECO:0000256" key="17">
    <source>
        <dbReference type="ARBA" id="ARBA00023239"/>
    </source>
</evidence>
<comment type="subcellular location">
    <subcellularLocation>
        <location evidence="2">Plastid</location>
        <location evidence="2">Chloroplast</location>
    </subcellularLocation>
</comment>
<evidence type="ECO:0000259" key="24">
    <source>
        <dbReference type="Pfam" id="PF02788"/>
    </source>
</evidence>
<feature type="domain" description="Ribulose bisphosphate carboxylase large subunit C-terminal" evidence="23">
    <location>
        <begin position="154"/>
        <end position="382"/>
    </location>
</feature>
<dbReference type="InterPro" id="IPR000685">
    <property type="entry name" value="RuBisCO_lsu_C"/>
</dbReference>
<name>A0A0E0EN71_9ORYZ</name>
<keyword evidence="13" id="KW-0560">Oxidoreductase</keyword>
<evidence type="ECO:0000256" key="12">
    <source>
        <dbReference type="ARBA" id="ARBA00022990"/>
    </source>
</evidence>
<dbReference type="SFLD" id="SFLDG00301">
    <property type="entry name" value="RuBisCO-like_proteins"/>
    <property type="match status" value="1"/>
</dbReference>
<dbReference type="InterPro" id="IPR036422">
    <property type="entry name" value="RuBisCO_lsu_N_sf"/>
</dbReference>
<keyword evidence="8" id="KW-0113">Calvin cycle</keyword>
<dbReference type="SUPFAM" id="SSF51649">
    <property type="entry name" value="RuBisCo, C-terminal domain"/>
    <property type="match status" value="1"/>
</dbReference>
<comment type="catalytic activity">
    <reaction evidence="22">
        <text>2 (2R)-3-phosphoglycerate + 2 H(+) = D-ribulose 1,5-bisphosphate + CO2 + H2O</text>
        <dbReference type="Rhea" id="RHEA:23124"/>
        <dbReference type="ChEBI" id="CHEBI:15377"/>
        <dbReference type="ChEBI" id="CHEBI:15378"/>
        <dbReference type="ChEBI" id="CHEBI:16526"/>
        <dbReference type="ChEBI" id="CHEBI:57870"/>
        <dbReference type="ChEBI" id="CHEBI:58272"/>
        <dbReference type="EC" id="4.1.1.39"/>
    </reaction>
</comment>
<comment type="subunit">
    <text evidence="20">Heterohexadecamer of 8 large chains and 8 small chains; disulfide-linked. The disulfide link is formed within the large subunit homodimers.</text>
</comment>
<dbReference type="GO" id="GO:0000287">
    <property type="term" value="F:magnesium ion binding"/>
    <property type="evidence" value="ECO:0007669"/>
    <property type="project" value="InterPro"/>
</dbReference>
<dbReference type="Pfam" id="PF02788">
    <property type="entry name" value="RuBisCO_large_N"/>
    <property type="match status" value="1"/>
</dbReference>
<evidence type="ECO:0000256" key="1">
    <source>
        <dbReference type="ARBA" id="ARBA00001946"/>
    </source>
</evidence>
<keyword evidence="10" id="KW-0479">Metal-binding</keyword>
<dbReference type="InterPro" id="IPR020878">
    <property type="entry name" value="RuBisCo_large_chain_AS"/>
</dbReference>
<feature type="domain" description="Ribulose bisphosphate carboxylase large subunit ferrodoxin-like N-terminal" evidence="24">
    <location>
        <begin position="24"/>
        <end position="144"/>
    </location>
</feature>
<keyword evidence="7" id="KW-0602">Photosynthesis</keyword>
<dbReference type="GO" id="GO:0009853">
    <property type="term" value="P:photorespiration"/>
    <property type="evidence" value="ECO:0007669"/>
    <property type="project" value="UniProtKB-KW"/>
</dbReference>
<reference evidence="25" key="1">
    <citation type="submission" date="2015-04" db="UniProtKB">
        <authorList>
            <consortium name="EnsemblPlants"/>
        </authorList>
    </citation>
    <scope>IDENTIFICATION</scope>
</reference>
<dbReference type="GO" id="GO:0004497">
    <property type="term" value="F:monooxygenase activity"/>
    <property type="evidence" value="ECO:0007669"/>
    <property type="project" value="UniProtKB-KW"/>
</dbReference>
<evidence type="ECO:0000256" key="8">
    <source>
        <dbReference type="ARBA" id="ARBA00022567"/>
    </source>
</evidence>
<keyword evidence="17" id="KW-0456">Lyase</keyword>
<dbReference type="GO" id="GO:0019253">
    <property type="term" value="P:reductive pentose-phosphate cycle"/>
    <property type="evidence" value="ECO:0007669"/>
    <property type="project" value="UniProtKB-KW"/>
</dbReference>
<dbReference type="Gene3D" id="3.30.70.150">
    <property type="entry name" value="RuBisCO large subunit, N-terminal domain"/>
    <property type="match status" value="1"/>
</dbReference>
<keyword evidence="15" id="KW-1015">Disulfide bond</keyword>
<dbReference type="NCBIfam" id="NF003252">
    <property type="entry name" value="PRK04208.1"/>
    <property type="match status" value="1"/>
</dbReference>
<dbReference type="SUPFAM" id="SSF54966">
    <property type="entry name" value="RuBisCO, large subunit, small (N-terminal) domain"/>
    <property type="match status" value="1"/>
</dbReference>
<evidence type="ECO:0000313" key="26">
    <source>
        <dbReference type="Proteomes" id="UP000008021"/>
    </source>
</evidence>
<evidence type="ECO:0000256" key="6">
    <source>
        <dbReference type="ARBA" id="ARBA00022528"/>
    </source>
</evidence>
<evidence type="ECO:0000256" key="16">
    <source>
        <dbReference type="ARBA" id="ARBA00023238"/>
    </source>
</evidence>
<sequence length="543" mass="61590">MSPQTETKASVGFKAGVKDYKLTYYTPEYETKDTDILAAFRVTPQPGVPPEEAGAAVAAESSTGTWTTVWTDGLTSLDRYKGRCYHIEPVVGEDNQYIAYVAYPLDLFEEGSVTNMFTSIVGNVFGFKALRALRLEDLRIPPTYSKTFQGPPHGIQVERDKLNKYGRPLLGCTIKPKLGLSAKNYGRACYECLRGGLDFTKDDENVNSQPFMRWRDRFVFCAEAIYKSQAETGEIKGHYLNATAGTCEEMIKRAVFARELGVPIVMHDYLTGGFTANTSLAHYCRDNGLLLHIHRAMHAVIDRQKNHGMHFRVLAKALRMSGGDHIHAGTVVGKLEGEREMTLGFVDLLRDDFIEKDRARGIFFTQDWVSMPGVIPVASGGRDLAREGNEIIRSACKWSPELAAACEIWKAIKFEFEPLDPFLRLSFKKEDILKLLTGTIVSQQVTRNARKKRELIFKMVELDDEVFYNLDEEVVLVYDSDQEREVFHFRLDCYRIWTHRRDVQKAPDDKNHTFAELHGAMGFNAVDVLFRIFLEQTSDPTIQ</sequence>
<evidence type="ECO:0000256" key="20">
    <source>
        <dbReference type="ARBA" id="ARBA00025888"/>
    </source>
</evidence>
<evidence type="ECO:0000256" key="11">
    <source>
        <dbReference type="ARBA" id="ARBA00022842"/>
    </source>
</evidence>
<dbReference type="AlphaFoldDB" id="A0A0E0EN71"/>
<evidence type="ECO:0000256" key="7">
    <source>
        <dbReference type="ARBA" id="ARBA00022531"/>
    </source>
</evidence>
<dbReference type="HOGENOM" id="CLU_031450_2_0_1"/>
<dbReference type="GO" id="GO:0016984">
    <property type="term" value="F:ribulose-bisphosphate carboxylase activity"/>
    <property type="evidence" value="ECO:0007669"/>
    <property type="project" value="UniProtKB-EC"/>
</dbReference>
<evidence type="ECO:0000259" key="23">
    <source>
        <dbReference type="Pfam" id="PF00016"/>
    </source>
</evidence>
<evidence type="ECO:0000256" key="15">
    <source>
        <dbReference type="ARBA" id="ARBA00023157"/>
    </source>
</evidence>
<dbReference type="InterPro" id="IPR033966">
    <property type="entry name" value="RuBisCO"/>
</dbReference>
<comment type="catalytic activity">
    <reaction evidence="21">
        <text>D-ribulose 1,5-bisphosphate + O2 = 2-phosphoglycolate + (2R)-3-phosphoglycerate + 2 H(+)</text>
        <dbReference type="Rhea" id="RHEA:36631"/>
        <dbReference type="ChEBI" id="CHEBI:15378"/>
        <dbReference type="ChEBI" id="CHEBI:15379"/>
        <dbReference type="ChEBI" id="CHEBI:57870"/>
        <dbReference type="ChEBI" id="CHEBI:58033"/>
        <dbReference type="ChEBI" id="CHEBI:58272"/>
    </reaction>
</comment>
<dbReference type="PROSITE" id="PS00157">
    <property type="entry name" value="RUBISCO_LARGE"/>
    <property type="match status" value="1"/>
</dbReference>
<dbReference type="EnsemblPlants" id="OMERI08G16410.1">
    <property type="protein sequence ID" value="OMERI08G16410.1"/>
    <property type="gene ID" value="OMERI08G16410"/>
</dbReference>
<evidence type="ECO:0000256" key="14">
    <source>
        <dbReference type="ARBA" id="ARBA00023033"/>
    </source>
</evidence>
<evidence type="ECO:0000256" key="5">
    <source>
        <dbReference type="ARBA" id="ARBA00017725"/>
    </source>
</evidence>
<evidence type="ECO:0000256" key="3">
    <source>
        <dbReference type="ARBA" id="ARBA00006204"/>
    </source>
</evidence>
<comment type="function">
    <text evidence="19">RuBisCO catalyzes two reactions: the carboxylation of D-ribulose 1,5-bisphosphate, the primary event in carbon dioxide fixation, as well as the oxidative fragmentation of the pentose substrate in the photorespiration process. Both reactions occur simultaneously and in competition at the same active site.</text>
</comment>
<dbReference type="STRING" id="40149.A0A0E0EN71"/>
<dbReference type="eggNOG" id="ENOG502QTI9">
    <property type="taxonomic scope" value="Eukaryota"/>
</dbReference>
<evidence type="ECO:0000256" key="2">
    <source>
        <dbReference type="ARBA" id="ARBA00004229"/>
    </source>
</evidence>
<keyword evidence="14" id="KW-0503">Monooxygenase</keyword>
<comment type="cofactor">
    <cofactor evidence="1">
        <name>Mg(2+)</name>
        <dbReference type="ChEBI" id="CHEBI:18420"/>
    </cofactor>
</comment>
<keyword evidence="11" id="KW-0460">Magnesium</keyword>
<dbReference type="Gene3D" id="3.20.20.110">
    <property type="entry name" value="Ribulose bisphosphate carboxylase, large subunit, C-terminal domain"/>
    <property type="match status" value="2"/>
</dbReference>
<dbReference type="GO" id="GO:0009507">
    <property type="term" value="C:chloroplast"/>
    <property type="evidence" value="ECO:0007669"/>
    <property type="project" value="UniProtKB-SubCell"/>
</dbReference>
<evidence type="ECO:0000313" key="25">
    <source>
        <dbReference type="EnsemblPlants" id="OMERI08G16410.1"/>
    </source>
</evidence>
<evidence type="ECO:0000256" key="21">
    <source>
        <dbReference type="ARBA" id="ARBA00048059"/>
    </source>
</evidence>
<evidence type="ECO:0000256" key="4">
    <source>
        <dbReference type="ARBA" id="ARBA00012287"/>
    </source>
</evidence>
<dbReference type="Proteomes" id="UP000008021">
    <property type="component" value="Chromosome 8"/>
</dbReference>
<evidence type="ECO:0000256" key="18">
    <source>
        <dbReference type="ARBA" id="ARBA00023300"/>
    </source>
</evidence>
<evidence type="ECO:0000256" key="22">
    <source>
        <dbReference type="ARBA" id="ARBA00049469"/>
    </source>
</evidence>
<dbReference type="Pfam" id="PF00016">
    <property type="entry name" value="RuBisCO_large"/>
    <property type="match status" value="1"/>
</dbReference>